<keyword evidence="7" id="KW-0418">Kinase</keyword>
<dbReference type="CDD" id="cd00192">
    <property type="entry name" value="PTKc"/>
    <property type="match status" value="1"/>
</dbReference>
<dbReference type="SUPFAM" id="SSF56112">
    <property type="entry name" value="Protein kinase-like (PK-like)"/>
    <property type="match status" value="1"/>
</dbReference>
<sequence length="815" mass="88040">MSLRLPDEAPTPRPRGDCACRALLALCLHVFASVAVAAPIWLSSAIASLLPGSCYHRGHVAVLRVLWSLEWRLLELLVQPQEPFALVPAHDSIAYGFVYFGLLNLLDVAFAALPLTLIATAANVVYLLATQHTAIGATVIEVVVVSASLVAAVISARIIEYRLHVPFIVAWTQAQPSCGNPRTPRTPAAEDWTAHDYANMLEAKMARASDVPCAARFLGAYTAHLRAAADAVAAHCTRNASLLPLYTIATSSSPPQAVTPVSTPLAPFEPPTKSTAAVSTPTFPAQHFAGQLQQPVACAPSAPVDDELTLAGVVPREREASARRQFERRQSLSSSDEEDFQTLCDSILRRNGRRYDVLSPPASPPRGDVRGQRSVPSSTSSVASDLIFRGLDDGPRFTAYAPRRVAMGAPFDLSVFCFGARDKDEVDEVARATDGSTRNVTRTLEVALARGTLVTVSLDVPAGFRLLDLQHMSFHWTGALDQVVFPVFCQVHGTMSAAPHVLTVKIVAQDFVGVLHCSIVVGPRVPTRVQCQEEWYRLVAVSDELEQLAPGFDEIRYADLHMKRWIGAGYFGDAYLASYRGRDVVVKTLRQASDEVATLRHEAAVSALLGHHPCIVPFVGACTTPSEPLALVTEYMPLGSLQSVVAAPAAAHLYPVDVRTHMLHDAANGLLHLHANNFVHRDMAARNCLVALDGQVKVADFGLARRGELLDTDKPSVGPLKWMAPESLQPPHLFSPASDVFSFGVTMWEVYSGEKPFSGSHALEVAVRVCEGDRLPLAGKAIPAAQIELMGRCFAADPQQRPTMAEIYHHLGSEA</sequence>
<organism evidence="7 8">
    <name type="scientific">Achlya hypogyna</name>
    <name type="common">Oomycete</name>
    <name type="synonym">Protoachlya hypogyna</name>
    <dbReference type="NCBI Taxonomy" id="1202772"/>
    <lineage>
        <taxon>Eukaryota</taxon>
        <taxon>Sar</taxon>
        <taxon>Stramenopiles</taxon>
        <taxon>Oomycota</taxon>
        <taxon>Saprolegniomycetes</taxon>
        <taxon>Saprolegniales</taxon>
        <taxon>Achlyaceae</taxon>
        <taxon>Achlya</taxon>
    </lineage>
</organism>
<keyword evidence="5" id="KW-0812">Transmembrane</keyword>
<dbReference type="InterPro" id="IPR008266">
    <property type="entry name" value="Tyr_kinase_AS"/>
</dbReference>
<dbReference type="EMBL" id="JNBR01002827">
    <property type="protein sequence ID" value="OQR81204.1"/>
    <property type="molecule type" value="Genomic_DNA"/>
</dbReference>
<dbReference type="InterPro" id="IPR001245">
    <property type="entry name" value="Ser-Thr/Tyr_kinase_cat_dom"/>
</dbReference>
<dbReference type="InterPro" id="IPR000719">
    <property type="entry name" value="Prot_kinase_dom"/>
</dbReference>
<dbReference type="AlphaFoldDB" id="A0A1V9Y665"/>
<keyword evidence="5" id="KW-1133">Transmembrane helix</keyword>
<dbReference type="Proteomes" id="UP000243579">
    <property type="component" value="Unassembled WGS sequence"/>
</dbReference>
<feature type="compositionally biased region" description="Basic and acidic residues" evidence="4">
    <location>
        <begin position="318"/>
        <end position="330"/>
    </location>
</feature>
<dbReference type="PROSITE" id="PS50011">
    <property type="entry name" value="PROTEIN_KINASE_DOM"/>
    <property type="match status" value="1"/>
</dbReference>
<accession>A0A1V9Y665</accession>
<feature type="region of interest" description="Disordered" evidence="4">
    <location>
        <begin position="354"/>
        <end position="381"/>
    </location>
</feature>
<dbReference type="PROSITE" id="PS00107">
    <property type="entry name" value="PROTEIN_KINASE_ATP"/>
    <property type="match status" value="1"/>
</dbReference>
<dbReference type="PANTHER" id="PTHR24416">
    <property type="entry name" value="TYROSINE-PROTEIN KINASE RECEPTOR"/>
    <property type="match status" value="1"/>
</dbReference>
<feature type="transmembrane region" description="Helical" evidence="5">
    <location>
        <begin position="21"/>
        <end position="42"/>
    </location>
</feature>
<keyword evidence="8" id="KW-1185">Reference proteome</keyword>
<dbReference type="Gene3D" id="1.10.510.10">
    <property type="entry name" value="Transferase(Phosphotransferase) domain 1"/>
    <property type="match status" value="1"/>
</dbReference>
<feature type="transmembrane region" description="Helical" evidence="5">
    <location>
        <begin position="108"/>
        <end position="128"/>
    </location>
</feature>
<name>A0A1V9Y665_ACHHY</name>
<dbReference type="InterPro" id="IPR050122">
    <property type="entry name" value="RTK"/>
</dbReference>
<evidence type="ECO:0000313" key="7">
    <source>
        <dbReference type="EMBL" id="OQR81204.1"/>
    </source>
</evidence>
<comment type="caution">
    <text evidence="7">The sequence shown here is derived from an EMBL/GenBank/DDBJ whole genome shotgun (WGS) entry which is preliminary data.</text>
</comment>
<gene>
    <name evidence="7" type="ORF">ACHHYP_16650</name>
</gene>
<dbReference type="STRING" id="1202772.A0A1V9Y665"/>
<protein>
    <submittedName>
        <fullName evidence="7">Protein kinase</fullName>
    </submittedName>
</protein>
<dbReference type="PROSITE" id="PS00109">
    <property type="entry name" value="PROTEIN_KINASE_TYR"/>
    <property type="match status" value="1"/>
</dbReference>
<keyword evidence="3" id="KW-0547">Nucleotide-binding</keyword>
<dbReference type="PANTHER" id="PTHR24416:SF611">
    <property type="entry name" value="TYROSINE-PROTEIN KINASE TRANSMEMBRANE RECEPTOR ROR"/>
    <property type="match status" value="1"/>
</dbReference>
<dbReference type="GO" id="GO:0005886">
    <property type="term" value="C:plasma membrane"/>
    <property type="evidence" value="ECO:0007669"/>
    <property type="project" value="TreeGrafter"/>
</dbReference>
<feature type="transmembrane region" description="Helical" evidence="5">
    <location>
        <begin position="135"/>
        <end position="159"/>
    </location>
</feature>
<proteinExistence type="predicted"/>
<dbReference type="InterPro" id="IPR017441">
    <property type="entry name" value="Protein_kinase_ATP_BS"/>
</dbReference>
<dbReference type="Pfam" id="PF07714">
    <property type="entry name" value="PK_Tyr_Ser-Thr"/>
    <property type="match status" value="1"/>
</dbReference>
<keyword evidence="5" id="KW-0472">Membrane</keyword>
<evidence type="ECO:0000256" key="4">
    <source>
        <dbReference type="SAM" id="MobiDB-lite"/>
    </source>
</evidence>
<dbReference type="OrthoDB" id="67310at2759"/>
<dbReference type="PRINTS" id="PR00109">
    <property type="entry name" value="TYRKINASE"/>
</dbReference>
<evidence type="ECO:0000256" key="1">
    <source>
        <dbReference type="ARBA" id="ARBA00004167"/>
    </source>
</evidence>
<evidence type="ECO:0000256" key="2">
    <source>
        <dbReference type="ARBA" id="ARBA00051243"/>
    </source>
</evidence>
<evidence type="ECO:0000313" key="8">
    <source>
        <dbReference type="Proteomes" id="UP000243579"/>
    </source>
</evidence>
<comment type="subcellular location">
    <subcellularLocation>
        <location evidence="1">Membrane</location>
        <topology evidence="1">Single-pass membrane protein</topology>
    </subcellularLocation>
</comment>
<dbReference type="GO" id="GO:0043235">
    <property type="term" value="C:receptor complex"/>
    <property type="evidence" value="ECO:0007669"/>
    <property type="project" value="TreeGrafter"/>
</dbReference>
<feature type="domain" description="Protein kinase" evidence="6">
    <location>
        <begin position="560"/>
        <end position="813"/>
    </location>
</feature>
<keyword evidence="3" id="KW-0067">ATP-binding</keyword>
<keyword evidence="7" id="KW-0808">Transferase</keyword>
<reference evidence="7 8" key="1">
    <citation type="journal article" date="2014" name="Genome Biol. Evol.">
        <title>The secreted proteins of Achlya hypogyna and Thraustotheca clavata identify the ancestral oomycete secretome and reveal gene acquisitions by horizontal gene transfer.</title>
        <authorList>
            <person name="Misner I."/>
            <person name="Blouin N."/>
            <person name="Leonard G."/>
            <person name="Richards T.A."/>
            <person name="Lane C.E."/>
        </authorList>
    </citation>
    <scope>NUCLEOTIDE SEQUENCE [LARGE SCALE GENOMIC DNA]</scope>
    <source>
        <strain evidence="7 8">ATCC 48635</strain>
    </source>
</reference>
<dbReference type="InterPro" id="IPR011009">
    <property type="entry name" value="Kinase-like_dom_sf"/>
</dbReference>
<feature type="binding site" evidence="3">
    <location>
        <position position="587"/>
    </location>
    <ligand>
        <name>ATP</name>
        <dbReference type="ChEBI" id="CHEBI:30616"/>
    </ligand>
</feature>
<feature type="region of interest" description="Disordered" evidence="4">
    <location>
        <begin position="318"/>
        <end position="337"/>
    </location>
</feature>
<comment type="catalytic activity">
    <reaction evidence="2">
        <text>L-tyrosyl-[protein] + ATP = O-phospho-L-tyrosyl-[protein] + ADP + H(+)</text>
        <dbReference type="Rhea" id="RHEA:10596"/>
        <dbReference type="Rhea" id="RHEA-COMP:10136"/>
        <dbReference type="Rhea" id="RHEA-COMP:20101"/>
        <dbReference type="ChEBI" id="CHEBI:15378"/>
        <dbReference type="ChEBI" id="CHEBI:30616"/>
        <dbReference type="ChEBI" id="CHEBI:46858"/>
        <dbReference type="ChEBI" id="CHEBI:61978"/>
        <dbReference type="ChEBI" id="CHEBI:456216"/>
        <dbReference type="EC" id="2.7.10.1"/>
    </reaction>
</comment>
<evidence type="ECO:0000256" key="5">
    <source>
        <dbReference type="SAM" id="Phobius"/>
    </source>
</evidence>
<evidence type="ECO:0000256" key="3">
    <source>
        <dbReference type="PROSITE-ProRule" id="PRU10141"/>
    </source>
</evidence>
<dbReference type="GO" id="GO:0004714">
    <property type="term" value="F:transmembrane receptor protein tyrosine kinase activity"/>
    <property type="evidence" value="ECO:0007669"/>
    <property type="project" value="UniProtKB-EC"/>
</dbReference>
<dbReference type="Gene3D" id="3.30.200.20">
    <property type="entry name" value="Phosphorylase Kinase, domain 1"/>
    <property type="match status" value="1"/>
</dbReference>
<evidence type="ECO:0000259" key="6">
    <source>
        <dbReference type="PROSITE" id="PS50011"/>
    </source>
</evidence>
<dbReference type="GO" id="GO:0005524">
    <property type="term" value="F:ATP binding"/>
    <property type="evidence" value="ECO:0007669"/>
    <property type="project" value="UniProtKB-UniRule"/>
</dbReference>
<dbReference type="GO" id="GO:0007169">
    <property type="term" value="P:cell surface receptor protein tyrosine kinase signaling pathway"/>
    <property type="evidence" value="ECO:0007669"/>
    <property type="project" value="TreeGrafter"/>
</dbReference>